<dbReference type="Proteomes" id="UP000245379">
    <property type="component" value="Unassembled WGS sequence"/>
</dbReference>
<sequence length="87" mass="9591">MAKTKDFGGLESNNKNIGNGVNALIKSPVQPKTTAKEEQNNEDNTDMSNYPLRIPRATLKVLKSIALDKDTSLKDLIMVALQEKYGI</sequence>
<reference evidence="2 3" key="1">
    <citation type="submission" date="2018-05" db="EMBL/GenBank/DDBJ databases">
        <title>Pedobacter paludis sp. nov., isolated from wetland soil.</title>
        <authorList>
            <person name="Zhang Y."/>
            <person name="Wang G."/>
        </authorList>
    </citation>
    <scope>NUCLEOTIDE SEQUENCE [LARGE SCALE GENOMIC DNA]</scope>
    <source>
        <strain evidence="2 3">KCTC22721</strain>
    </source>
</reference>
<dbReference type="EMBL" id="QGNZ01000006">
    <property type="protein sequence ID" value="PWS25907.1"/>
    <property type="molecule type" value="Genomic_DNA"/>
</dbReference>
<comment type="caution">
    <text evidence="2">The sequence shown here is derived from an EMBL/GenBank/DDBJ whole genome shotgun (WGS) entry which is preliminary data.</text>
</comment>
<dbReference type="AlphaFoldDB" id="A0A317EIE9"/>
<organism evidence="2 3">
    <name type="scientific">Pedobacter yonginense</name>
    <dbReference type="NCBI Taxonomy" id="651869"/>
    <lineage>
        <taxon>Bacteria</taxon>
        <taxon>Pseudomonadati</taxon>
        <taxon>Bacteroidota</taxon>
        <taxon>Sphingobacteriia</taxon>
        <taxon>Sphingobacteriales</taxon>
        <taxon>Sphingobacteriaceae</taxon>
        <taxon>Pedobacter</taxon>
    </lineage>
</organism>
<protein>
    <submittedName>
        <fullName evidence="2">Uncharacterized protein</fullName>
    </submittedName>
</protein>
<evidence type="ECO:0000313" key="2">
    <source>
        <dbReference type="EMBL" id="PWS25907.1"/>
    </source>
</evidence>
<dbReference type="RefSeq" id="WP_109927428.1">
    <property type="nucleotide sequence ID" value="NZ_QGNZ01000006.1"/>
</dbReference>
<proteinExistence type="predicted"/>
<keyword evidence="3" id="KW-1185">Reference proteome</keyword>
<feature type="region of interest" description="Disordered" evidence="1">
    <location>
        <begin position="1"/>
        <end position="50"/>
    </location>
</feature>
<accession>A0A317EIE9</accession>
<evidence type="ECO:0000313" key="3">
    <source>
        <dbReference type="Proteomes" id="UP000245379"/>
    </source>
</evidence>
<evidence type="ECO:0000256" key="1">
    <source>
        <dbReference type="SAM" id="MobiDB-lite"/>
    </source>
</evidence>
<gene>
    <name evidence="2" type="ORF">DHW03_18925</name>
</gene>
<name>A0A317EIE9_9SPHI</name>